<dbReference type="GO" id="GO:0000053">
    <property type="term" value="P:argininosuccinate metabolic process"/>
    <property type="evidence" value="ECO:0007669"/>
    <property type="project" value="TreeGrafter"/>
</dbReference>
<evidence type="ECO:0000256" key="4">
    <source>
        <dbReference type="ARBA" id="ARBA00022571"/>
    </source>
</evidence>
<dbReference type="NCBIfam" id="TIGR00032">
    <property type="entry name" value="argG"/>
    <property type="match status" value="1"/>
</dbReference>
<dbReference type="UniPathway" id="UPA00068">
    <property type="reaction ID" value="UER00113"/>
</dbReference>
<dbReference type="KEGG" id="cohn:KCTCHS21_55140"/>
<evidence type="ECO:0000256" key="6">
    <source>
        <dbReference type="ARBA" id="ARBA00022605"/>
    </source>
</evidence>
<comment type="catalytic activity">
    <reaction evidence="9">
        <text>L-citrulline + L-aspartate + ATP = 2-(N(omega)-L-arginino)succinate + AMP + diphosphate + H(+)</text>
        <dbReference type="Rhea" id="RHEA:10932"/>
        <dbReference type="ChEBI" id="CHEBI:15378"/>
        <dbReference type="ChEBI" id="CHEBI:29991"/>
        <dbReference type="ChEBI" id="CHEBI:30616"/>
        <dbReference type="ChEBI" id="CHEBI:33019"/>
        <dbReference type="ChEBI" id="CHEBI:57472"/>
        <dbReference type="ChEBI" id="CHEBI:57743"/>
        <dbReference type="ChEBI" id="CHEBI:456215"/>
        <dbReference type="EC" id="6.3.4.5"/>
    </reaction>
</comment>
<feature type="binding site" evidence="9">
    <location>
        <position position="92"/>
    </location>
    <ligand>
        <name>L-citrulline</name>
        <dbReference type="ChEBI" id="CHEBI:57743"/>
    </ligand>
</feature>
<evidence type="ECO:0000256" key="7">
    <source>
        <dbReference type="ARBA" id="ARBA00022741"/>
    </source>
</evidence>
<dbReference type="PROSITE" id="PS00564">
    <property type="entry name" value="ARGININOSUCCIN_SYN_1"/>
    <property type="match status" value="1"/>
</dbReference>
<comment type="pathway">
    <text evidence="1 9">Amino-acid biosynthesis; L-arginine biosynthesis; L-arginine from L-ornithine and carbamoyl phosphate: step 2/3.</text>
</comment>
<keyword evidence="4 9" id="KW-0055">Arginine biosynthesis</keyword>
<dbReference type="GO" id="GO:0005524">
    <property type="term" value="F:ATP binding"/>
    <property type="evidence" value="ECO:0007669"/>
    <property type="project" value="UniProtKB-UniRule"/>
</dbReference>
<dbReference type="PROSITE" id="PS00565">
    <property type="entry name" value="ARGININOSUCCIN_SYN_2"/>
    <property type="match status" value="1"/>
</dbReference>
<dbReference type="InterPro" id="IPR014729">
    <property type="entry name" value="Rossmann-like_a/b/a_fold"/>
</dbReference>
<feature type="binding site" evidence="9">
    <location>
        <position position="87"/>
    </location>
    <ligand>
        <name>L-citrulline</name>
        <dbReference type="ChEBI" id="CHEBI:57743"/>
    </ligand>
</feature>
<feature type="binding site" evidence="9">
    <location>
        <position position="281"/>
    </location>
    <ligand>
        <name>L-citrulline</name>
        <dbReference type="ChEBI" id="CHEBI:57743"/>
    </ligand>
</feature>
<dbReference type="PANTHER" id="PTHR11587:SF2">
    <property type="entry name" value="ARGININOSUCCINATE SYNTHASE"/>
    <property type="match status" value="1"/>
</dbReference>
<feature type="binding site" evidence="9">
    <location>
        <position position="180"/>
    </location>
    <ligand>
        <name>L-citrulline</name>
        <dbReference type="ChEBI" id="CHEBI:57743"/>
    </ligand>
</feature>
<accession>A0A3T1DDZ5</accession>
<comment type="similarity">
    <text evidence="9">Belongs to the argininosuccinate synthase family. Type 1 subfamily.</text>
</comment>
<dbReference type="GO" id="GO:0000050">
    <property type="term" value="P:urea cycle"/>
    <property type="evidence" value="ECO:0007669"/>
    <property type="project" value="TreeGrafter"/>
</dbReference>
<evidence type="ECO:0000313" key="13">
    <source>
        <dbReference type="Proteomes" id="UP000289856"/>
    </source>
</evidence>
<keyword evidence="6 9" id="KW-0028">Amino-acid biosynthesis</keyword>
<dbReference type="InterPro" id="IPR024074">
    <property type="entry name" value="AS_cat/multimer_dom_body"/>
</dbReference>
<feature type="domain" description="Arginosuccinate synthase-like N-terminal" evidence="10">
    <location>
        <begin position="5"/>
        <end position="170"/>
    </location>
</feature>
<dbReference type="Gene3D" id="3.90.1260.10">
    <property type="entry name" value="Argininosuccinate synthetase, chain A, domain 2"/>
    <property type="match status" value="1"/>
</dbReference>
<organism evidence="12 13">
    <name type="scientific">Cohnella abietis</name>
    <dbReference type="NCBI Taxonomy" id="2507935"/>
    <lineage>
        <taxon>Bacteria</taxon>
        <taxon>Bacillati</taxon>
        <taxon>Bacillota</taxon>
        <taxon>Bacilli</taxon>
        <taxon>Bacillales</taxon>
        <taxon>Paenibacillaceae</taxon>
        <taxon>Cohnella</taxon>
    </lineage>
</organism>
<dbReference type="GO" id="GO:0005737">
    <property type="term" value="C:cytoplasm"/>
    <property type="evidence" value="ECO:0007669"/>
    <property type="project" value="UniProtKB-SubCell"/>
</dbReference>
<feature type="binding site" evidence="9">
    <location>
        <position position="189"/>
    </location>
    <ligand>
        <name>L-citrulline</name>
        <dbReference type="ChEBI" id="CHEBI:57743"/>
    </ligand>
</feature>
<dbReference type="InterPro" id="IPR048268">
    <property type="entry name" value="Arginosuc_syn_C"/>
</dbReference>
<comment type="subunit">
    <text evidence="2 9">Homotetramer.</text>
</comment>
<dbReference type="GO" id="GO:0006526">
    <property type="term" value="P:L-arginine biosynthetic process"/>
    <property type="evidence" value="ECO:0007669"/>
    <property type="project" value="UniProtKB-UniRule"/>
</dbReference>
<evidence type="ECO:0000259" key="10">
    <source>
        <dbReference type="Pfam" id="PF00764"/>
    </source>
</evidence>
<dbReference type="EMBL" id="AP019400">
    <property type="protein sequence ID" value="BBI36115.1"/>
    <property type="molecule type" value="Genomic_DNA"/>
</dbReference>
<feature type="binding site" evidence="9">
    <location>
        <position position="123"/>
    </location>
    <ligand>
        <name>L-aspartate</name>
        <dbReference type="ChEBI" id="CHEBI:29991"/>
    </ligand>
</feature>
<dbReference type="SUPFAM" id="SSF69864">
    <property type="entry name" value="Argininosuccinate synthetase, C-terminal domain"/>
    <property type="match status" value="1"/>
</dbReference>
<dbReference type="EC" id="6.3.4.5" evidence="3 9"/>
<comment type="subcellular location">
    <subcellularLocation>
        <location evidence="9">Cytoplasm</location>
    </subcellularLocation>
</comment>
<dbReference type="GO" id="GO:0004055">
    <property type="term" value="F:argininosuccinate synthase activity"/>
    <property type="evidence" value="ECO:0007669"/>
    <property type="project" value="UniProtKB-UniRule"/>
</dbReference>
<protein>
    <recommendedName>
        <fullName evidence="3 9">Argininosuccinate synthase</fullName>
        <ecNumber evidence="3 9">6.3.4.5</ecNumber>
    </recommendedName>
    <alternativeName>
        <fullName evidence="9">Citrulline--aspartate ligase</fullName>
    </alternativeName>
</protein>
<feature type="binding site" evidence="9">
    <location>
        <position position="269"/>
    </location>
    <ligand>
        <name>L-citrulline</name>
        <dbReference type="ChEBI" id="CHEBI:57743"/>
    </ligand>
</feature>
<dbReference type="Pfam" id="PF00764">
    <property type="entry name" value="Arginosuc_synth"/>
    <property type="match status" value="1"/>
</dbReference>
<keyword evidence="9" id="KW-0963">Cytoplasm</keyword>
<keyword evidence="13" id="KW-1185">Reference proteome</keyword>
<proteinExistence type="inferred from homology"/>
<keyword evidence="8 9" id="KW-0067">ATP-binding</keyword>
<dbReference type="InterPro" id="IPR018223">
    <property type="entry name" value="Arginosuc_synth_CS"/>
</dbReference>
<dbReference type="PANTHER" id="PTHR11587">
    <property type="entry name" value="ARGININOSUCCINATE SYNTHASE"/>
    <property type="match status" value="1"/>
</dbReference>
<feature type="binding site" evidence="9">
    <location>
        <position position="124"/>
    </location>
    <ligand>
        <name>L-aspartate</name>
        <dbReference type="ChEBI" id="CHEBI:29991"/>
    </ligand>
</feature>
<dbReference type="Gene3D" id="3.40.50.620">
    <property type="entry name" value="HUPs"/>
    <property type="match status" value="1"/>
</dbReference>
<sequence length="413" mass="45161">MAKNKIVLAYSGGLDTSVILTWLKETYDAEIITFTADIGQKDELDGLEEKALKTGASKVYIDDLRAEFAKDFIYPMFQSGALYEGQYLLGTSIARPLIAKRMVEIALAEGATAIAHGATGKGNDQVRFELTAAALTPNIEVIAPWRDEAFREAFPGRAEMIAYAEKHGIPVQASASKPYSTDRNLLHISFESGMLEDPWFDSSAADVEDMYVLSVSPEKAPDEAEYIELEFEGGNCVAINGESLSPLEVMEKLNEIGGKHGVGRVDMVENRFVGMKSRGVYETPGGSLLFTAHRKMESLTMDRDVMHLRDSLISKYSTLVYNGFWFAPERIAIQALVNESQKNVTGTVRLKLYKGNIMAAGLKSPVSLYNPHIATMEADPTQAYDQGDATGFIRLNALRLKVSSGVTGASGIN</sequence>
<evidence type="ECO:0000259" key="11">
    <source>
        <dbReference type="Pfam" id="PF20979"/>
    </source>
</evidence>
<evidence type="ECO:0000256" key="1">
    <source>
        <dbReference type="ARBA" id="ARBA00004967"/>
    </source>
</evidence>
<reference evidence="12 13" key="1">
    <citation type="submission" date="2019-01" db="EMBL/GenBank/DDBJ databases">
        <title>Complete genome sequence of Cohnella hallensis HS21 isolated from Korean fir (Abies koreana) rhizospheric soil.</title>
        <authorList>
            <person name="Jiang L."/>
            <person name="Kang S.W."/>
            <person name="Kim S."/>
            <person name="Jung J."/>
            <person name="Kim C.Y."/>
            <person name="Kim D.H."/>
            <person name="Kim S.W."/>
            <person name="Lee J."/>
        </authorList>
    </citation>
    <scope>NUCLEOTIDE SEQUENCE [LARGE SCALE GENOMIC DNA]</scope>
    <source>
        <strain evidence="12 13">HS21</strain>
    </source>
</reference>
<dbReference type="Gene3D" id="1.20.5.470">
    <property type="entry name" value="Single helix bin"/>
    <property type="match status" value="1"/>
</dbReference>
<gene>
    <name evidence="9 12" type="primary">argG</name>
    <name evidence="12" type="ORF">KCTCHS21_55140</name>
</gene>
<dbReference type="NCBIfam" id="NF001770">
    <property type="entry name" value="PRK00509.1"/>
    <property type="match status" value="1"/>
</dbReference>
<feature type="binding site" evidence="9">
    <location>
        <position position="36"/>
    </location>
    <ligand>
        <name>ATP</name>
        <dbReference type="ChEBI" id="CHEBI:30616"/>
    </ligand>
</feature>
<feature type="binding site" evidence="9">
    <location>
        <position position="123"/>
    </location>
    <ligand>
        <name>L-citrulline</name>
        <dbReference type="ChEBI" id="CHEBI:57743"/>
    </ligand>
</feature>
<feature type="binding site" evidence="9">
    <location>
        <begin position="9"/>
        <end position="17"/>
    </location>
    <ligand>
        <name>ATP</name>
        <dbReference type="ChEBI" id="CHEBI:30616"/>
    </ligand>
</feature>
<dbReference type="InterPro" id="IPR001518">
    <property type="entry name" value="Arginosuc_synth"/>
</dbReference>
<dbReference type="CDD" id="cd01999">
    <property type="entry name" value="ASS"/>
    <property type="match status" value="1"/>
</dbReference>
<dbReference type="InterPro" id="IPR023434">
    <property type="entry name" value="Arginosuc_synth_type_1_subfam"/>
</dbReference>
<evidence type="ECO:0000256" key="8">
    <source>
        <dbReference type="ARBA" id="ARBA00022840"/>
    </source>
</evidence>
<dbReference type="FunFam" id="3.90.1260.10:FF:000007">
    <property type="entry name" value="Argininosuccinate synthase"/>
    <property type="match status" value="1"/>
</dbReference>
<feature type="domain" description="Arginosuccinate synthase C-terminal" evidence="11">
    <location>
        <begin position="179"/>
        <end position="402"/>
    </location>
</feature>
<evidence type="ECO:0000256" key="9">
    <source>
        <dbReference type="HAMAP-Rule" id="MF_00005"/>
    </source>
</evidence>
<evidence type="ECO:0000256" key="3">
    <source>
        <dbReference type="ARBA" id="ARBA00012286"/>
    </source>
</evidence>
<dbReference type="RefSeq" id="WP_130615342.1">
    <property type="nucleotide sequence ID" value="NZ_AP019400.1"/>
</dbReference>
<dbReference type="InterPro" id="IPR048267">
    <property type="entry name" value="Arginosuc_syn_N"/>
</dbReference>
<dbReference type="SUPFAM" id="SSF52402">
    <property type="entry name" value="Adenine nucleotide alpha hydrolases-like"/>
    <property type="match status" value="1"/>
</dbReference>
<dbReference type="Pfam" id="PF20979">
    <property type="entry name" value="Arginosuc_syn_C"/>
    <property type="match status" value="1"/>
</dbReference>
<dbReference type="AlphaFoldDB" id="A0A3T1DDZ5"/>
<dbReference type="HAMAP" id="MF_00005">
    <property type="entry name" value="Arg_succ_synth_type1"/>
    <property type="match status" value="1"/>
</dbReference>
<keyword evidence="7 9" id="KW-0547">Nucleotide-binding</keyword>
<evidence type="ECO:0000256" key="5">
    <source>
        <dbReference type="ARBA" id="ARBA00022598"/>
    </source>
</evidence>
<evidence type="ECO:0000313" key="12">
    <source>
        <dbReference type="EMBL" id="BBI36115.1"/>
    </source>
</evidence>
<dbReference type="Proteomes" id="UP000289856">
    <property type="component" value="Chromosome"/>
</dbReference>
<name>A0A3T1DDZ5_9BACL</name>
<dbReference type="FunFam" id="3.40.50.620:FF:000019">
    <property type="entry name" value="Argininosuccinate synthase"/>
    <property type="match status" value="1"/>
</dbReference>
<keyword evidence="5 9" id="KW-0436">Ligase</keyword>
<evidence type="ECO:0000256" key="2">
    <source>
        <dbReference type="ARBA" id="ARBA00011881"/>
    </source>
</evidence>
<feature type="binding site" evidence="9">
    <location>
        <position position="119"/>
    </location>
    <ligand>
        <name>L-aspartate</name>
        <dbReference type="ChEBI" id="CHEBI:29991"/>
    </ligand>
</feature>
<feature type="binding site" evidence="9">
    <location>
        <position position="117"/>
    </location>
    <ligand>
        <name>ATP</name>
        <dbReference type="ChEBI" id="CHEBI:30616"/>
    </ligand>
</feature>
<feature type="binding site" evidence="9">
    <location>
        <position position="127"/>
    </location>
    <ligand>
        <name>L-citrulline</name>
        <dbReference type="ChEBI" id="CHEBI:57743"/>
    </ligand>
</feature>
<dbReference type="OrthoDB" id="9801641at2"/>